<sequence>MLFRNSLILGLAAVAIAQNDPQCDSDNDGDDDDNCSTTTGVDGVVLTTRMTSTDFGVSTTSVPVFTPIVSTTSDVDVNTNRETITETTDIGTTPTNTIVQVATTTDVNLESGYAYSTDDSGHTIAITTGTTMMPSSTNAAGAGNTNDNDNDDDDQDDNDSDNMASTTSSDSGSFATAAPYFGAAAMAGLAFVL</sequence>
<evidence type="ECO:0000313" key="4">
    <source>
        <dbReference type="Proteomes" id="UP001305779"/>
    </source>
</evidence>
<feature type="region of interest" description="Disordered" evidence="1">
    <location>
        <begin position="128"/>
        <end position="172"/>
    </location>
</feature>
<evidence type="ECO:0000313" key="3">
    <source>
        <dbReference type="EMBL" id="KAK4494200.1"/>
    </source>
</evidence>
<dbReference type="Proteomes" id="UP001305779">
    <property type="component" value="Unassembled WGS sequence"/>
</dbReference>
<feature type="compositionally biased region" description="Acidic residues" evidence="1">
    <location>
        <begin position="148"/>
        <end position="160"/>
    </location>
</feature>
<feature type="compositionally biased region" description="Polar residues" evidence="1">
    <location>
        <begin position="163"/>
        <end position="172"/>
    </location>
</feature>
<protein>
    <recommendedName>
        <fullName evidence="5">GPI anchored protein</fullName>
    </recommendedName>
</protein>
<dbReference type="EMBL" id="JAXOVC010000014">
    <property type="protein sequence ID" value="KAK4494200.1"/>
    <property type="molecule type" value="Genomic_DNA"/>
</dbReference>
<name>A0ABR0DYX1_ZASCE</name>
<evidence type="ECO:0008006" key="5">
    <source>
        <dbReference type="Google" id="ProtNLM"/>
    </source>
</evidence>
<keyword evidence="4" id="KW-1185">Reference proteome</keyword>
<keyword evidence="2" id="KW-0732">Signal</keyword>
<feature type="signal peptide" evidence="2">
    <location>
        <begin position="1"/>
        <end position="17"/>
    </location>
</feature>
<feature type="compositionally biased region" description="Polar residues" evidence="1">
    <location>
        <begin position="128"/>
        <end position="139"/>
    </location>
</feature>
<proteinExistence type="predicted"/>
<organism evidence="3 4">
    <name type="scientific">Zasmidium cellare</name>
    <name type="common">Wine cellar mold</name>
    <name type="synonym">Racodium cellare</name>
    <dbReference type="NCBI Taxonomy" id="395010"/>
    <lineage>
        <taxon>Eukaryota</taxon>
        <taxon>Fungi</taxon>
        <taxon>Dikarya</taxon>
        <taxon>Ascomycota</taxon>
        <taxon>Pezizomycotina</taxon>
        <taxon>Dothideomycetes</taxon>
        <taxon>Dothideomycetidae</taxon>
        <taxon>Mycosphaerellales</taxon>
        <taxon>Mycosphaerellaceae</taxon>
        <taxon>Zasmidium</taxon>
    </lineage>
</organism>
<reference evidence="3 4" key="1">
    <citation type="journal article" date="2023" name="G3 (Bethesda)">
        <title>A chromosome-level genome assembly of Zasmidium syzygii isolated from banana leaves.</title>
        <authorList>
            <person name="van Westerhoven A.C."/>
            <person name="Mehrabi R."/>
            <person name="Talebi R."/>
            <person name="Steentjes M.B.F."/>
            <person name="Corcolon B."/>
            <person name="Chong P.A."/>
            <person name="Kema G.H.J."/>
            <person name="Seidl M.F."/>
        </authorList>
    </citation>
    <scope>NUCLEOTIDE SEQUENCE [LARGE SCALE GENOMIC DNA]</scope>
    <source>
        <strain evidence="3 4">P124</strain>
    </source>
</reference>
<comment type="caution">
    <text evidence="3">The sequence shown here is derived from an EMBL/GenBank/DDBJ whole genome shotgun (WGS) entry which is preliminary data.</text>
</comment>
<evidence type="ECO:0000256" key="2">
    <source>
        <dbReference type="SAM" id="SignalP"/>
    </source>
</evidence>
<gene>
    <name evidence="3" type="ORF">PRZ48_014498</name>
</gene>
<feature type="chain" id="PRO_5045357392" description="GPI anchored protein" evidence="2">
    <location>
        <begin position="18"/>
        <end position="193"/>
    </location>
</feature>
<accession>A0ABR0DYX1</accession>
<evidence type="ECO:0000256" key="1">
    <source>
        <dbReference type="SAM" id="MobiDB-lite"/>
    </source>
</evidence>